<proteinExistence type="predicted"/>
<name>A0A9K3KPP9_9STRA</name>
<organism evidence="2 3">
    <name type="scientific">Nitzschia inconspicua</name>
    <dbReference type="NCBI Taxonomy" id="303405"/>
    <lineage>
        <taxon>Eukaryota</taxon>
        <taxon>Sar</taxon>
        <taxon>Stramenopiles</taxon>
        <taxon>Ochrophyta</taxon>
        <taxon>Bacillariophyta</taxon>
        <taxon>Bacillariophyceae</taxon>
        <taxon>Bacillariophycidae</taxon>
        <taxon>Bacillariales</taxon>
        <taxon>Bacillariaceae</taxon>
        <taxon>Nitzschia</taxon>
    </lineage>
</organism>
<dbReference type="AlphaFoldDB" id="A0A9K3KPP9"/>
<dbReference type="EMBL" id="JAGRRH010000020">
    <property type="protein sequence ID" value="KAG7347407.1"/>
    <property type="molecule type" value="Genomic_DNA"/>
</dbReference>
<evidence type="ECO:0000313" key="3">
    <source>
        <dbReference type="Proteomes" id="UP000693970"/>
    </source>
</evidence>
<gene>
    <name evidence="2" type="ORF">IV203_016112</name>
</gene>
<protein>
    <submittedName>
        <fullName evidence="2">Uncharacterized protein</fullName>
    </submittedName>
</protein>
<comment type="caution">
    <text evidence="2">The sequence shown here is derived from an EMBL/GenBank/DDBJ whole genome shotgun (WGS) entry which is preliminary data.</text>
</comment>
<keyword evidence="3" id="KW-1185">Reference proteome</keyword>
<reference evidence="2" key="1">
    <citation type="journal article" date="2021" name="Sci. Rep.">
        <title>Diploid genomic architecture of Nitzschia inconspicua, an elite biomass production diatom.</title>
        <authorList>
            <person name="Oliver A."/>
            <person name="Podell S."/>
            <person name="Pinowska A."/>
            <person name="Traller J.C."/>
            <person name="Smith S.R."/>
            <person name="McClure R."/>
            <person name="Beliaev A."/>
            <person name="Bohutskyi P."/>
            <person name="Hill E.A."/>
            <person name="Rabines A."/>
            <person name="Zheng H."/>
            <person name="Allen L.Z."/>
            <person name="Kuo A."/>
            <person name="Grigoriev I.V."/>
            <person name="Allen A.E."/>
            <person name="Hazlebeck D."/>
            <person name="Allen E.E."/>
        </authorList>
    </citation>
    <scope>NUCLEOTIDE SEQUENCE</scope>
    <source>
        <strain evidence="2">Hildebrandi</strain>
    </source>
</reference>
<reference evidence="2" key="2">
    <citation type="submission" date="2021-04" db="EMBL/GenBank/DDBJ databases">
        <authorList>
            <person name="Podell S."/>
        </authorList>
    </citation>
    <scope>NUCLEOTIDE SEQUENCE</scope>
    <source>
        <strain evidence="2">Hildebrandi</strain>
    </source>
</reference>
<sequence>MECSVDYAVSSHQYAEMLTMCQPFYALSPATSFQKSSPPLQQPIYIHPRLEDGLQKQSQHQQFTSRFENPQDPSLNRQNEATVIDFPANSTVSRPVSCSSSGYSQDGSSNPSLDSSNSSLSSYDSDSEAQR</sequence>
<accession>A0A9K3KPP9</accession>
<feature type="compositionally biased region" description="Low complexity" evidence="1">
    <location>
        <begin position="90"/>
        <end position="124"/>
    </location>
</feature>
<feature type="compositionally biased region" description="Polar residues" evidence="1">
    <location>
        <begin position="55"/>
        <end position="81"/>
    </location>
</feature>
<evidence type="ECO:0000313" key="2">
    <source>
        <dbReference type="EMBL" id="KAG7347407.1"/>
    </source>
</evidence>
<evidence type="ECO:0000256" key="1">
    <source>
        <dbReference type="SAM" id="MobiDB-lite"/>
    </source>
</evidence>
<feature type="region of interest" description="Disordered" evidence="1">
    <location>
        <begin position="53"/>
        <end position="131"/>
    </location>
</feature>
<dbReference type="Proteomes" id="UP000693970">
    <property type="component" value="Unassembled WGS sequence"/>
</dbReference>